<dbReference type="InterPro" id="IPR011990">
    <property type="entry name" value="TPR-like_helical_dom_sf"/>
</dbReference>
<organism evidence="4 5">
    <name type="scientific">Candidatus Dorea gallistercoris</name>
    <dbReference type="NCBI Taxonomy" id="2838542"/>
    <lineage>
        <taxon>Bacteria</taxon>
        <taxon>Bacillati</taxon>
        <taxon>Bacillota</taxon>
        <taxon>Clostridia</taxon>
        <taxon>Lachnospirales</taxon>
        <taxon>Lachnospiraceae</taxon>
        <taxon>Dorea</taxon>
    </lineage>
</organism>
<keyword evidence="2" id="KW-0812">Transmembrane</keyword>
<dbReference type="EMBL" id="DXGF01000053">
    <property type="protein sequence ID" value="HIW83268.1"/>
    <property type="molecule type" value="Genomic_DNA"/>
</dbReference>
<dbReference type="Gene3D" id="1.25.40.10">
    <property type="entry name" value="Tetratricopeptide repeat domain"/>
    <property type="match status" value="1"/>
</dbReference>
<protein>
    <submittedName>
        <fullName evidence="4">WG repeat-containing protein</fullName>
    </submittedName>
</protein>
<feature type="transmembrane region" description="Helical" evidence="2">
    <location>
        <begin position="54"/>
        <end position="75"/>
    </location>
</feature>
<dbReference type="InterPro" id="IPR038587">
    <property type="entry name" value="Ribosomal_eL40_sf"/>
</dbReference>
<comment type="caution">
    <text evidence="4">The sequence shown here is derived from an EMBL/GenBank/DDBJ whole genome shotgun (WGS) entry which is preliminary data.</text>
</comment>
<dbReference type="Pfam" id="PF14903">
    <property type="entry name" value="WG_beta_rep"/>
    <property type="match status" value="2"/>
</dbReference>
<dbReference type="Gene3D" id="4.10.1060.50">
    <property type="match status" value="1"/>
</dbReference>
<dbReference type="PROSITE" id="PS50005">
    <property type="entry name" value="TPR"/>
    <property type="match status" value="1"/>
</dbReference>
<dbReference type="PANTHER" id="PTHR37841">
    <property type="entry name" value="GLR2918 PROTEIN"/>
    <property type="match status" value="1"/>
</dbReference>
<dbReference type="Pfam" id="PF13240">
    <property type="entry name" value="Zn_Ribbon_1"/>
    <property type="match status" value="1"/>
</dbReference>
<feature type="domain" description="Zinc-ribbon" evidence="3">
    <location>
        <begin position="2"/>
        <end position="24"/>
    </location>
</feature>
<sequence length="555" mass="62183">MFCQNCGTENPEEARFCQKCGSPLLSQMDFETEDRTELEQENEWEQKKKGGRRWLLAGAAFLLVAFCIACVLVVAEVKERQDYENYIASAEKYLEDLDYENAEEAYLKAIEVDPKKAEAYLGLADTYYQQEDIDKAQDILAQGKKAASKKEAAKIENSGSASSGGSNGGTAGGGTAKVENDYTWVIEPKVEADDIYYIKDENVTDYCRNDLNRQMDTAYAVMKQDDTYGLIGLDGQMGADLEYQGVGALSEYYLLEREEPVYESEYQTEMTDYYFVEEEEKVEPAVAVIGDAGSYLRGTFYYHDGLRNTAEYVAGQGYGMTYQQKPERATPVKQSEVIYDGSENELDWYEELDSDYAICDRDGELVTDFIYEECGSASSGLLAVKQDGKWGYVDEQGQVVIPLEYDASCSYETCVFDYDTENEPETVEYCYAASDGYVPLCKDGEWELRDTSGELAIPSGVFDTIRPVYEGKCWVEKDGKWGVIQVEEEASDSSRDPADQTVTGNVQTVLSSASRQEIAEMVIEHLEDALLEEDGGSYSISEDETTETDTQYISC</sequence>
<reference evidence="4" key="2">
    <citation type="submission" date="2021-04" db="EMBL/GenBank/DDBJ databases">
        <authorList>
            <person name="Gilroy R."/>
        </authorList>
    </citation>
    <scope>NUCLEOTIDE SEQUENCE</scope>
    <source>
        <strain evidence="4">ChiSxjej1B13-11762</strain>
    </source>
</reference>
<name>A0A9D1R834_9FIRM</name>
<evidence type="ECO:0000256" key="2">
    <source>
        <dbReference type="SAM" id="Phobius"/>
    </source>
</evidence>
<dbReference type="InterPro" id="IPR019734">
    <property type="entry name" value="TPR_rpt"/>
</dbReference>
<accession>A0A9D1R834</accession>
<evidence type="ECO:0000259" key="3">
    <source>
        <dbReference type="Pfam" id="PF13240"/>
    </source>
</evidence>
<dbReference type="AlphaFoldDB" id="A0A9D1R834"/>
<dbReference type="Proteomes" id="UP000824263">
    <property type="component" value="Unassembled WGS sequence"/>
</dbReference>
<dbReference type="InterPro" id="IPR032774">
    <property type="entry name" value="WG_beta_rep"/>
</dbReference>
<dbReference type="InterPro" id="IPR026870">
    <property type="entry name" value="Zinc_ribbon_dom"/>
</dbReference>
<dbReference type="Pfam" id="PF14559">
    <property type="entry name" value="TPR_19"/>
    <property type="match status" value="1"/>
</dbReference>
<gene>
    <name evidence="4" type="ORF">H9873_02970</name>
</gene>
<feature type="repeat" description="TPR" evidence="1">
    <location>
        <begin position="83"/>
        <end position="116"/>
    </location>
</feature>
<evidence type="ECO:0000313" key="4">
    <source>
        <dbReference type="EMBL" id="HIW83268.1"/>
    </source>
</evidence>
<dbReference type="SUPFAM" id="SSF48452">
    <property type="entry name" value="TPR-like"/>
    <property type="match status" value="1"/>
</dbReference>
<reference evidence="4" key="1">
    <citation type="journal article" date="2021" name="PeerJ">
        <title>Extensive microbial diversity within the chicken gut microbiome revealed by metagenomics and culture.</title>
        <authorList>
            <person name="Gilroy R."/>
            <person name="Ravi A."/>
            <person name="Getino M."/>
            <person name="Pursley I."/>
            <person name="Horton D.L."/>
            <person name="Alikhan N.F."/>
            <person name="Baker D."/>
            <person name="Gharbi K."/>
            <person name="Hall N."/>
            <person name="Watson M."/>
            <person name="Adriaenssens E.M."/>
            <person name="Foster-Nyarko E."/>
            <person name="Jarju S."/>
            <person name="Secka A."/>
            <person name="Antonio M."/>
            <person name="Oren A."/>
            <person name="Chaudhuri R.R."/>
            <person name="La Ragione R."/>
            <person name="Hildebrand F."/>
            <person name="Pallen M.J."/>
        </authorList>
    </citation>
    <scope>NUCLEOTIDE SEQUENCE</scope>
    <source>
        <strain evidence="4">ChiSxjej1B13-11762</strain>
    </source>
</reference>
<keyword evidence="2" id="KW-0472">Membrane</keyword>
<proteinExistence type="predicted"/>
<evidence type="ECO:0000256" key="1">
    <source>
        <dbReference type="PROSITE-ProRule" id="PRU00339"/>
    </source>
</evidence>
<keyword evidence="2" id="KW-1133">Transmembrane helix</keyword>
<evidence type="ECO:0000313" key="5">
    <source>
        <dbReference type="Proteomes" id="UP000824263"/>
    </source>
</evidence>
<keyword evidence="1" id="KW-0802">TPR repeat</keyword>
<dbReference type="PANTHER" id="PTHR37841:SF1">
    <property type="entry name" value="DUF3298 DOMAIN-CONTAINING PROTEIN"/>
    <property type="match status" value="1"/>
</dbReference>